<accession>G5H8Z7</accession>
<gene>
    <name evidence="1" type="ORF">HMPREF9450_02083</name>
</gene>
<dbReference type="PATRIC" id="fig|742725.3.peg.2171"/>
<comment type="caution">
    <text evidence="1">The sequence shown here is derived from an EMBL/GenBank/DDBJ whole genome shotgun (WGS) entry which is preliminary data.</text>
</comment>
<evidence type="ECO:0000313" key="1">
    <source>
        <dbReference type="EMBL" id="EHB92034.1"/>
    </source>
</evidence>
<protein>
    <submittedName>
        <fullName evidence="1">Uncharacterized protein</fullName>
    </submittedName>
</protein>
<keyword evidence="2" id="KW-1185">Reference proteome</keyword>
<dbReference type="RefSeq" id="WP_009134889.1">
    <property type="nucleotide sequence ID" value="NZ_CP102250.1"/>
</dbReference>
<sequence length="72" mass="8491">MTVLEAIEQLTAERKEKRIEPLNIVFRSIYDKLSISWFEMAEELERLKEAGLIHIGDTPKDRYAKLLKTRQS</sequence>
<reference evidence="1 2" key="1">
    <citation type="submission" date="2011-08" db="EMBL/GenBank/DDBJ databases">
        <title>The Genome Sequence of Alistipes indistinctus YIT 12060.</title>
        <authorList>
            <consortium name="The Broad Institute Genome Sequencing Platform"/>
            <person name="Earl A."/>
            <person name="Ward D."/>
            <person name="Feldgarden M."/>
            <person name="Gevers D."/>
            <person name="Morotomi M."/>
            <person name="Young S.K."/>
            <person name="Zeng Q."/>
            <person name="Gargeya S."/>
            <person name="Fitzgerald M."/>
            <person name="Haas B."/>
            <person name="Abouelleil A."/>
            <person name="Alvarado L."/>
            <person name="Arachchi H.M."/>
            <person name="Berlin A."/>
            <person name="Brown A."/>
            <person name="Chapman S.B."/>
            <person name="Chen Z."/>
            <person name="Dunbar C."/>
            <person name="Freedman E."/>
            <person name="Gearin G."/>
            <person name="Gellesch M."/>
            <person name="Goldberg J."/>
            <person name="Griggs A."/>
            <person name="Gujja S."/>
            <person name="Heiman D."/>
            <person name="Howarth C."/>
            <person name="Larson L."/>
            <person name="Lui A."/>
            <person name="MacDonald P.J.P."/>
            <person name="Montmayeur A."/>
            <person name="Murphy C."/>
            <person name="Neiman D."/>
            <person name="Pearson M."/>
            <person name="Priest M."/>
            <person name="Roberts A."/>
            <person name="Saif S."/>
            <person name="Shea T."/>
            <person name="Shenoy N."/>
            <person name="Sisk P."/>
            <person name="Stolte C."/>
            <person name="Sykes S."/>
            <person name="Wortman J."/>
            <person name="Nusbaum C."/>
            <person name="Birren B."/>
        </authorList>
    </citation>
    <scope>NUCLEOTIDE SEQUENCE [LARGE SCALE GENOMIC DNA]</scope>
    <source>
        <strain evidence="1 2">YIT 12060</strain>
    </source>
</reference>
<dbReference type="HOGENOM" id="CLU_2713403_0_0_10"/>
<organism evidence="1 2">
    <name type="scientific">Alistipes indistinctus YIT 12060</name>
    <dbReference type="NCBI Taxonomy" id="742725"/>
    <lineage>
        <taxon>Bacteria</taxon>
        <taxon>Pseudomonadati</taxon>
        <taxon>Bacteroidota</taxon>
        <taxon>Bacteroidia</taxon>
        <taxon>Bacteroidales</taxon>
        <taxon>Rikenellaceae</taxon>
        <taxon>Alistipes</taxon>
    </lineage>
</organism>
<dbReference type="GeneID" id="92814895"/>
<dbReference type="EMBL" id="ADLD01000013">
    <property type="protein sequence ID" value="EHB92034.1"/>
    <property type="molecule type" value="Genomic_DNA"/>
</dbReference>
<proteinExistence type="predicted"/>
<dbReference type="STRING" id="742725.HMPREF9450_02083"/>
<name>G5H8Z7_9BACT</name>
<dbReference type="Proteomes" id="UP000006008">
    <property type="component" value="Unassembled WGS sequence"/>
</dbReference>
<evidence type="ECO:0000313" key="2">
    <source>
        <dbReference type="Proteomes" id="UP000006008"/>
    </source>
</evidence>
<dbReference type="AlphaFoldDB" id="G5H8Z7"/>